<protein>
    <submittedName>
        <fullName evidence="1">Uncharacterized protein</fullName>
    </submittedName>
</protein>
<organism evidence="1">
    <name type="scientific">marine metagenome</name>
    <dbReference type="NCBI Taxonomy" id="408172"/>
    <lineage>
        <taxon>unclassified sequences</taxon>
        <taxon>metagenomes</taxon>
        <taxon>ecological metagenomes</taxon>
    </lineage>
</organism>
<dbReference type="AlphaFoldDB" id="A0A382HQX0"/>
<dbReference type="Gene3D" id="3.40.50.970">
    <property type="match status" value="1"/>
</dbReference>
<evidence type="ECO:0000313" key="1">
    <source>
        <dbReference type="EMBL" id="SVB89435.1"/>
    </source>
</evidence>
<gene>
    <name evidence="1" type="ORF">METZ01_LOCUS242289</name>
</gene>
<dbReference type="InterPro" id="IPR029061">
    <property type="entry name" value="THDP-binding"/>
</dbReference>
<dbReference type="EMBL" id="UINC01062630">
    <property type="protein sequence ID" value="SVB89435.1"/>
    <property type="molecule type" value="Genomic_DNA"/>
</dbReference>
<reference evidence="1" key="1">
    <citation type="submission" date="2018-05" db="EMBL/GenBank/DDBJ databases">
        <authorList>
            <person name="Lanie J.A."/>
            <person name="Ng W.-L."/>
            <person name="Kazmierczak K.M."/>
            <person name="Andrzejewski T.M."/>
            <person name="Davidsen T.M."/>
            <person name="Wayne K.J."/>
            <person name="Tettelin H."/>
            <person name="Glass J.I."/>
            <person name="Rusch D."/>
            <person name="Podicherti R."/>
            <person name="Tsui H.-C.T."/>
            <person name="Winkler M.E."/>
        </authorList>
    </citation>
    <scope>NUCLEOTIDE SEQUENCE</scope>
</reference>
<accession>A0A382HQX0</accession>
<proteinExistence type="predicted"/>
<sequence>MYFEELKRSMDWLAGHKDTIFLGQAVSVPGTAMSNTLVDVSHDKKVELPVAEEMQMGMAVGLAIDGYVPITIYPRWNFLLLSMNQLVNHLDRMQHISNNGYKPRVIIRTSIGSERPLHPQHQHIGDFTDAFRMIFESINVVRLDEPDEIFPAYKSAYERIDKISTLIVEYGDYYNEK</sequence>
<name>A0A382HQX0_9ZZZZ</name>
<dbReference type="SUPFAM" id="SSF52518">
    <property type="entry name" value="Thiamin diphosphate-binding fold (THDP-binding)"/>
    <property type="match status" value="1"/>
</dbReference>